<proteinExistence type="inferred from homology"/>
<comment type="similarity">
    <text evidence="1">Belongs to the glutaredoxin family.</text>
</comment>
<organism evidence="2">
    <name type="scientific">Talaromyces marneffei PM1</name>
    <dbReference type="NCBI Taxonomy" id="1077442"/>
    <lineage>
        <taxon>Eukaryota</taxon>
        <taxon>Fungi</taxon>
        <taxon>Dikarya</taxon>
        <taxon>Ascomycota</taxon>
        <taxon>Pezizomycotina</taxon>
        <taxon>Eurotiomycetes</taxon>
        <taxon>Eurotiomycetidae</taxon>
        <taxon>Eurotiales</taxon>
        <taxon>Trichocomaceae</taxon>
        <taxon>Talaromyces</taxon>
        <taxon>Talaromyces sect. Talaromyces</taxon>
    </lineage>
</organism>
<dbReference type="PANTHER" id="PTHR33558">
    <property type="entry name" value="GLUTAREDOXIN-LIKE PROTEIN C5ORF63 HOMOLOG"/>
    <property type="match status" value="1"/>
</dbReference>
<accession>A0A093V699</accession>
<dbReference type="Gene3D" id="3.40.30.10">
    <property type="entry name" value="Glutaredoxin"/>
    <property type="match status" value="1"/>
</dbReference>
<dbReference type="InterPro" id="IPR008554">
    <property type="entry name" value="Glutaredoxin-like"/>
</dbReference>
<evidence type="ECO:0000313" key="2">
    <source>
        <dbReference type="EMBL" id="KFX47720.1"/>
    </source>
</evidence>
<sequence>MRLTRALLTAQPARLTLFTRAQCGLCDTAKLTLSKLQQRRTFRYTEVDIMVPENKKWKDVYEFDVPVLHVQPATSDDESKLRKLFHRFSESEVEKVVDEVER</sequence>
<keyword evidence="1" id="KW-0249">Electron transport</keyword>
<dbReference type="Pfam" id="PF05768">
    <property type="entry name" value="Glrx-like"/>
    <property type="match status" value="1"/>
</dbReference>
<dbReference type="SUPFAM" id="SSF52833">
    <property type="entry name" value="Thioredoxin-like"/>
    <property type="match status" value="1"/>
</dbReference>
<evidence type="ECO:0000256" key="1">
    <source>
        <dbReference type="RuleBase" id="RU363082"/>
    </source>
</evidence>
<dbReference type="HOGENOM" id="CLU_125054_0_2_1"/>
<keyword evidence="1" id="KW-0813">Transport</keyword>
<dbReference type="eggNOG" id="ENOG502SC8X">
    <property type="taxonomic scope" value="Eukaryota"/>
</dbReference>
<reference evidence="2" key="1">
    <citation type="journal article" date="2014" name="PLoS Genet.">
        <title>Signature Gene Expression Reveals Novel Clues to the Molecular Mechanisms of Dimorphic Transition in Penicillium marneffei.</title>
        <authorList>
            <person name="Yang E."/>
            <person name="Wang G."/>
            <person name="Cai J."/>
            <person name="Woo P.C."/>
            <person name="Lau S.K."/>
            <person name="Yuen K.-Y."/>
            <person name="Chow W.-N."/>
            <person name="Lin X."/>
        </authorList>
    </citation>
    <scope>NUCLEOTIDE SEQUENCE [LARGE SCALE GENOMIC DNA]</scope>
    <source>
        <strain evidence="2">PM1</strain>
    </source>
</reference>
<dbReference type="InterPro" id="IPR052565">
    <property type="entry name" value="Glutaredoxin-like_YDR286C"/>
</dbReference>
<gene>
    <name evidence="2" type="ORF">GQ26_0141250</name>
</gene>
<protein>
    <recommendedName>
        <fullName evidence="1">Glutaredoxin-like protein</fullName>
    </recommendedName>
</protein>
<dbReference type="InterPro" id="IPR036249">
    <property type="entry name" value="Thioredoxin-like_sf"/>
</dbReference>
<comment type="caution">
    <text evidence="2">The sequence shown here is derived from an EMBL/GenBank/DDBJ whole genome shotgun (WGS) entry which is preliminary data.</text>
</comment>
<dbReference type="EMBL" id="JPOX01000014">
    <property type="protein sequence ID" value="KFX47720.1"/>
    <property type="molecule type" value="Genomic_DNA"/>
</dbReference>
<dbReference type="PANTHER" id="PTHR33558:SF1">
    <property type="entry name" value="GLUTAREDOXIN-LIKE PROTEIN C5ORF63 HOMOLOG"/>
    <property type="match status" value="1"/>
</dbReference>
<dbReference type="AlphaFoldDB" id="A0A093V699"/>
<name>A0A093V699_TALMA</name>